<comment type="caution">
    <text evidence="1">The sequence shown here is derived from an EMBL/GenBank/DDBJ whole genome shotgun (WGS) entry which is preliminary data.</text>
</comment>
<keyword evidence="2" id="KW-1185">Reference proteome</keyword>
<proteinExistence type="predicted"/>
<name>A0ACC2E6D8_DIPCM</name>
<protein>
    <submittedName>
        <fullName evidence="1">Uncharacterized protein</fullName>
    </submittedName>
</protein>
<gene>
    <name evidence="1" type="ORF">O6H91_03G056000</name>
</gene>
<evidence type="ECO:0000313" key="1">
    <source>
        <dbReference type="EMBL" id="KAJ7562139.1"/>
    </source>
</evidence>
<organism evidence="1 2">
    <name type="scientific">Diphasiastrum complanatum</name>
    <name type="common">Issler's clubmoss</name>
    <name type="synonym">Lycopodium complanatum</name>
    <dbReference type="NCBI Taxonomy" id="34168"/>
    <lineage>
        <taxon>Eukaryota</taxon>
        <taxon>Viridiplantae</taxon>
        <taxon>Streptophyta</taxon>
        <taxon>Embryophyta</taxon>
        <taxon>Tracheophyta</taxon>
        <taxon>Lycopodiopsida</taxon>
        <taxon>Lycopodiales</taxon>
        <taxon>Lycopodiaceae</taxon>
        <taxon>Lycopodioideae</taxon>
        <taxon>Diphasiastrum</taxon>
    </lineage>
</organism>
<dbReference type="Proteomes" id="UP001162992">
    <property type="component" value="Chromosome 3"/>
</dbReference>
<sequence>MVLWIFGYGSLVWKAGFEYEEQIVGFIRDYRRVFYQGNTDHRGSPENPGRTVTLQPQEGAICWGVAYRVSGNDSEQLVLSVESSSKPAISGVLVYIGSSNRSDNKFYLGPAPVEEIASQIARSVGPAGPNHEYLFKLEEALRKIGREDEGVIELADEVRKMMQLMDGEVHCFPIERSPI</sequence>
<evidence type="ECO:0000313" key="2">
    <source>
        <dbReference type="Proteomes" id="UP001162992"/>
    </source>
</evidence>
<reference evidence="2" key="1">
    <citation type="journal article" date="2024" name="Proc. Natl. Acad. Sci. U.S.A.">
        <title>Extraordinary preservation of gene collinearity over three hundred million years revealed in homosporous lycophytes.</title>
        <authorList>
            <person name="Li C."/>
            <person name="Wickell D."/>
            <person name="Kuo L.Y."/>
            <person name="Chen X."/>
            <person name="Nie B."/>
            <person name="Liao X."/>
            <person name="Peng D."/>
            <person name="Ji J."/>
            <person name="Jenkins J."/>
            <person name="Williams M."/>
            <person name="Shu S."/>
            <person name="Plott C."/>
            <person name="Barry K."/>
            <person name="Rajasekar S."/>
            <person name="Grimwood J."/>
            <person name="Han X."/>
            <person name="Sun S."/>
            <person name="Hou Z."/>
            <person name="He W."/>
            <person name="Dai G."/>
            <person name="Sun C."/>
            <person name="Schmutz J."/>
            <person name="Leebens-Mack J.H."/>
            <person name="Li F.W."/>
            <person name="Wang L."/>
        </authorList>
    </citation>
    <scope>NUCLEOTIDE SEQUENCE [LARGE SCALE GENOMIC DNA]</scope>
    <source>
        <strain evidence="2">cv. PW_Plant_1</strain>
    </source>
</reference>
<dbReference type="EMBL" id="CM055094">
    <property type="protein sequence ID" value="KAJ7562139.1"/>
    <property type="molecule type" value="Genomic_DNA"/>
</dbReference>
<accession>A0ACC2E6D8</accession>